<feature type="transmembrane region" description="Helical" evidence="9">
    <location>
        <begin position="147"/>
        <end position="169"/>
    </location>
</feature>
<comment type="catalytic activity">
    <reaction evidence="1">
        <text>ATP + protein L-histidine = ADP + protein N-phospho-L-histidine.</text>
        <dbReference type="EC" id="2.7.13.3"/>
    </reaction>
</comment>
<feature type="transmembrane region" description="Helical" evidence="9">
    <location>
        <begin position="109"/>
        <end position="127"/>
    </location>
</feature>
<keyword evidence="9" id="KW-0472">Membrane</keyword>
<dbReference type="Gene3D" id="3.30.565.10">
    <property type="entry name" value="Histidine kinase-like ATPase, C-terminal domain"/>
    <property type="match status" value="1"/>
</dbReference>
<comment type="caution">
    <text evidence="11">The sequence shown here is derived from an EMBL/GenBank/DDBJ whole genome shotgun (WGS) entry which is preliminary data.</text>
</comment>
<evidence type="ECO:0000256" key="3">
    <source>
        <dbReference type="ARBA" id="ARBA00022553"/>
    </source>
</evidence>
<keyword evidence="9" id="KW-1133">Transmembrane helix</keyword>
<evidence type="ECO:0000256" key="5">
    <source>
        <dbReference type="ARBA" id="ARBA00022741"/>
    </source>
</evidence>
<name>A0ABR8WT55_9MICO</name>
<proteinExistence type="predicted"/>
<keyword evidence="3" id="KW-0597">Phosphoprotein</keyword>
<keyword evidence="9" id="KW-0812">Transmembrane</keyword>
<keyword evidence="5" id="KW-0547">Nucleotide-binding</keyword>
<keyword evidence="6" id="KW-0418">Kinase</keyword>
<protein>
    <recommendedName>
        <fullName evidence="2">histidine kinase</fullName>
        <ecNumber evidence="2">2.7.13.3</ecNumber>
    </recommendedName>
</protein>
<feature type="transmembrane region" description="Helical" evidence="9">
    <location>
        <begin position="40"/>
        <end position="59"/>
    </location>
</feature>
<organism evidence="11 12">
    <name type="scientific">Brevibacterium gallinarum</name>
    <dbReference type="NCBI Taxonomy" id="2762220"/>
    <lineage>
        <taxon>Bacteria</taxon>
        <taxon>Bacillati</taxon>
        <taxon>Actinomycetota</taxon>
        <taxon>Actinomycetes</taxon>
        <taxon>Micrococcales</taxon>
        <taxon>Brevibacteriaceae</taxon>
        <taxon>Brevibacterium</taxon>
    </lineage>
</organism>
<dbReference type="InterPro" id="IPR003594">
    <property type="entry name" value="HATPase_dom"/>
</dbReference>
<evidence type="ECO:0000313" key="12">
    <source>
        <dbReference type="Proteomes" id="UP000651517"/>
    </source>
</evidence>
<evidence type="ECO:0000256" key="7">
    <source>
        <dbReference type="ARBA" id="ARBA00022840"/>
    </source>
</evidence>
<feature type="transmembrane region" description="Helical" evidence="9">
    <location>
        <begin position="65"/>
        <end position="97"/>
    </location>
</feature>
<dbReference type="CDD" id="cd16917">
    <property type="entry name" value="HATPase_UhpB-NarQ-NarX-like"/>
    <property type="match status" value="1"/>
</dbReference>
<dbReference type="SUPFAM" id="SSF55874">
    <property type="entry name" value="ATPase domain of HSP90 chaperone/DNA topoisomerase II/histidine kinase"/>
    <property type="match status" value="1"/>
</dbReference>
<keyword evidence="4" id="KW-0808">Transferase</keyword>
<evidence type="ECO:0000313" key="11">
    <source>
        <dbReference type="EMBL" id="MBD8020249.1"/>
    </source>
</evidence>
<keyword evidence="7" id="KW-0067">ATP-binding</keyword>
<dbReference type="InterPro" id="IPR050482">
    <property type="entry name" value="Sensor_HK_TwoCompSys"/>
</dbReference>
<feature type="domain" description="Histidine kinase/HSP90-like ATPase" evidence="10">
    <location>
        <begin position="312"/>
        <end position="406"/>
    </location>
</feature>
<dbReference type="Pfam" id="PF07730">
    <property type="entry name" value="HisKA_3"/>
    <property type="match status" value="1"/>
</dbReference>
<dbReference type="InterPro" id="IPR036890">
    <property type="entry name" value="HATPase_C_sf"/>
</dbReference>
<accession>A0ABR8WT55</accession>
<evidence type="ECO:0000256" key="2">
    <source>
        <dbReference type="ARBA" id="ARBA00012438"/>
    </source>
</evidence>
<feature type="transmembrane region" description="Helical" evidence="9">
    <location>
        <begin position="12"/>
        <end position="33"/>
    </location>
</feature>
<dbReference type="EMBL" id="JACSPY010000004">
    <property type="protein sequence ID" value="MBD8020249.1"/>
    <property type="molecule type" value="Genomic_DNA"/>
</dbReference>
<dbReference type="InterPro" id="IPR011712">
    <property type="entry name" value="Sig_transdc_His_kin_sub3_dim/P"/>
</dbReference>
<dbReference type="SMART" id="SM00387">
    <property type="entry name" value="HATPase_c"/>
    <property type="match status" value="1"/>
</dbReference>
<dbReference type="Pfam" id="PF02518">
    <property type="entry name" value="HATPase_c"/>
    <property type="match status" value="1"/>
</dbReference>
<evidence type="ECO:0000256" key="8">
    <source>
        <dbReference type="ARBA" id="ARBA00023012"/>
    </source>
</evidence>
<dbReference type="PANTHER" id="PTHR24421">
    <property type="entry name" value="NITRATE/NITRITE SENSOR PROTEIN NARX-RELATED"/>
    <property type="match status" value="1"/>
</dbReference>
<dbReference type="Proteomes" id="UP000651517">
    <property type="component" value="Unassembled WGS sequence"/>
</dbReference>
<evidence type="ECO:0000256" key="1">
    <source>
        <dbReference type="ARBA" id="ARBA00000085"/>
    </source>
</evidence>
<keyword evidence="8" id="KW-0902">Two-component regulatory system</keyword>
<evidence type="ECO:0000256" key="6">
    <source>
        <dbReference type="ARBA" id="ARBA00022777"/>
    </source>
</evidence>
<keyword evidence="12" id="KW-1185">Reference proteome</keyword>
<evidence type="ECO:0000256" key="4">
    <source>
        <dbReference type="ARBA" id="ARBA00022679"/>
    </source>
</evidence>
<dbReference type="RefSeq" id="WP_191725747.1">
    <property type="nucleotide sequence ID" value="NZ_JACSPY010000004.1"/>
</dbReference>
<evidence type="ECO:0000256" key="9">
    <source>
        <dbReference type="SAM" id="Phobius"/>
    </source>
</evidence>
<dbReference type="PANTHER" id="PTHR24421:SF10">
    <property type="entry name" value="NITRATE_NITRITE SENSOR PROTEIN NARQ"/>
    <property type="match status" value="1"/>
</dbReference>
<dbReference type="Gene3D" id="1.20.5.1930">
    <property type="match status" value="1"/>
</dbReference>
<gene>
    <name evidence="11" type="ORF">H9634_05575</name>
</gene>
<sequence length="410" mass="42971">MRAMDRNLLVDAAIAVLSAATVLITVAVEPLVLSTAGPRPAAIAVLLTATVAALSGYLLRFRIGIGWSFAAVAGIYLLHLALAGEAPAGVVPVLFAITVSLCRRVTPRASALTVAVFVLVNIVLQLARGVWPADAERLGLETSAAVVLPLLVFNLVANSAVPAAAGWWLRTNDARVQAQAELVEMTRQSRDLAVAEAVLTERGRMARELHDVAAHHLTAVAVSARALERIDDATMAARLRAQLLCDADQAMESINDVITVLREPAPPGGDGERAPVASVQHLTQLFDQVRQRGAVTVGDVHLDAVDESLPRSTSHAVFRIVQEALTNAERHAPGSTVTAAVTADAAAGQLEILVRCTAGTAQTAGIDGTGTGLRGMRERAELLGGTLSAQPSSNGFTVRARLPLTRKEQA</sequence>
<reference evidence="11 12" key="1">
    <citation type="submission" date="2020-08" db="EMBL/GenBank/DDBJ databases">
        <title>A Genomic Blueprint of the Chicken Gut Microbiome.</title>
        <authorList>
            <person name="Gilroy R."/>
            <person name="Ravi A."/>
            <person name="Getino M."/>
            <person name="Pursley I."/>
            <person name="Horton D.L."/>
            <person name="Alikhan N.-F."/>
            <person name="Baker D."/>
            <person name="Gharbi K."/>
            <person name="Hall N."/>
            <person name="Watson M."/>
            <person name="Adriaenssens E.M."/>
            <person name="Foster-Nyarko E."/>
            <person name="Jarju S."/>
            <person name="Secka A."/>
            <person name="Antonio M."/>
            <person name="Oren A."/>
            <person name="Chaudhuri R."/>
            <person name="La Ragione R.M."/>
            <person name="Hildebrand F."/>
            <person name="Pallen M.J."/>
        </authorList>
    </citation>
    <scope>NUCLEOTIDE SEQUENCE [LARGE SCALE GENOMIC DNA]</scope>
    <source>
        <strain evidence="11 12">Re57</strain>
    </source>
</reference>
<dbReference type="EC" id="2.7.13.3" evidence="2"/>
<evidence type="ECO:0000259" key="10">
    <source>
        <dbReference type="SMART" id="SM00387"/>
    </source>
</evidence>